<dbReference type="Proteomes" id="UP001180551">
    <property type="component" value="Unassembled WGS sequence"/>
</dbReference>
<reference evidence="1" key="1">
    <citation type="submission" date="2024-05" db="EMBL/GenBank/DDBJ databases">
        <title>30 novel species of actinomycetes from the DSMZ collection.</title>
        <authorList>
            <person name="Nouioui I."/>
        </authorList>
    </citation>
    <scope>NUCLEOTIDE SEQUENCE</scope>
    <source>
        <strain evidence="1">DSM 41527</strain>
    </source>
</reference>
<keyword evidence="2" id="KW-1185">Reference proteome</keyword>
<protein>
    <recommendedName>
        <fullName evidence="3">DUF397 domain-containing protein</fullName>
    </recommendedName>
</protein>
<dbReference type="EMBL" id="JAVRFE010000060">
    <property type="protein sequence ID" value="MDT0460267.1"/>
    <property type="molecule type" value="Genomic_DNA"/>
</dbReference>
<dbReference type="RefSeq" id="WP_311627216.1">
    <property type="nucleotide sequence ID" value="NZ_JAVRFE010000060.1"/>
</dbReference>
<organism evidence="1 2">
    <name type="scientific">Streptomyces mooreae</name>
    <dbReference type="NCBI Taxonomy" id="3075523"/>
    <lineage>
        <taxon>Bacteria</taxon>
        <taxon>Bacillati</taxon>
        <taxon>Actinomycetota</taxon>
        <taxon>Actinomycetes</taxon>
        <taxon>Kitasatosporales</taxon>
        <taxon>Streptomycetaceae</taxon>
        <taxon>Streptomyces</taxon>
    </lineage>
</organism>
<accession>A0ABU2TH54</accession>
<evidence type="ECO:0000313" key="1">
    <source>
        <dbReference type="EMBL" id="MDT0460267.1"/>
    </source>
</evidence>
<proteinExistence type="predicted"/>
<gene>
    <name evidence="1" type="ORF">RM550_31860</name>
</gene>
<comment type="caution">
    <text evidence="1">The sequence shown here is derived from an EMBL/GenBank/DDBJ whole genome shotgun (WGS) entry which is preliminary data.</text>
</comment>
<name>A0ABU2TH54_9ACTN</name>
<evidence type="ECO:0000313" key="2">
    <source>
        <dbReference type="Proteomes" id="UP001180551"/>
    </source>
</evidence>
<sequence>MSLRNTPPPLAAFLDAKKNGSRAKFLAAGWCFFLITSNRTVDAGRPNPAHVARAYADSKGLVTK</sequence>
<evidence type="ECO:0008006" key="3">
    <source>
        <dbReference type="Google" id="ProtNLM"/>
    </source>
</evidence>